<comment type="caution">
    <text evidence="2">The sequence shown here is derived from an EMBL/GenBank/DDBJ whole genome shotgun (WGS) entry which is preliminary data.</text>
</comment>
<name>A0ABP8EWY5_9MICO</name>
<evidence type="ECO:0000256" key="1">
    <source>
        <dbReference type="SAM" id="MobiDB-lite"/>
    </source>
</evidence>
<organism evidence="2 3">
    <name type="scientific">Georgenia daeguensis</name>
    <dbReference type="NCBI Taxonomy" id="908355"/>
    <lineage>
        <taxon>Bacteria</taxon>
        <taxon>Bacillati</taxon>
        <taxon>Actinomycetota</taxon>
        <taxon>Actinomycetes</taxon>
        <taxon>Micrococcales</taxon>
        <taxon>Bogoriellaceae</taxon>
        <taxon>Georgenia</taxon>
    </lineage>
</organism>
<dbReference type="EMBL" id="BAABBA010000014">
    <property type="protein sequence ID" value="GAA4288445.1"/>
    <property type="molecule type" value="Genomic_DNA"/>
</dbReference>
<accession>A0ABP8EWY5</accession>
<proteinExistence type="predicted"/>
<reference evidence="3" key="1">
    <citation type="journal article" date="2019" name="Int. J. Syst. Evol. Microbiol.">
        <title>The Global Catalogue of Microorganisms (GCM) 10K type strain sequencing project: providing services to taxonomists for standard genome sequencing and annotation.</title>
        <authorList>
            <consortium name="The Broad Institute Genomics Platform"/>
            <consortium name="The Broad Institute Genome Sequencing Center for Infectious Disease"/>
            <person name="Wu L."/>
            <person name="Ma J."/>
        </authorList>
    </citation>
    <scope>NUCLEOTIDE SEQUENCE [LARGE SCALE GENOMIC DNA]</scope>
    <source>
        <strain evidence="3">JCM 17459</strain>
    </source>
</reference>
<evidence type="ECO:0000313" key="2">
    <source>
        <dbReference type="EMBL" id="GAA4288445.1"/>
    </source>
</evidence>
<dbReference type="RefSeq" id="WP_345042377.1">
    <property type="nucleotide sequence ID" value="NZ_BAABBA010000014.1"/>
</dbReference>
<sequence>MINNVFAANAACAMAPTSAVPGYQSALGTTVAGPRRRPRLNGTTLGIAPRT</sequence>
<feature type="region of interest" description="Disordered" evidence="1">
    <location>
        <begin position="29"/>
        <end position="51"/>
    </location>
</feature>
<evidence type="ECO:0000313" key="3">
    <source>
        <dbReference type="Proteomes" id="UP001499841"/>
    </source>
</evidence>
<keyword evidence="3" id="KW-1185">Reference proteome</keyword>
<dbReference type="Proteomes" id="UP001499841">
    <property type="component" value="Unassembled WGS sequence"/>
</dbReference>
<gene>
    <name evidence="2" type="ORF">GCM10022262_28050</name>
</gene>
<protein>
    <submittedName>
        <fullName evidence="2">Uncharacterized protein</fullName>
    </submittedName>
</protein>